<reference evidence="2 3" key="1">
    <citation type="submission" date="2018-07" db="EMBL/GenBank/DDBJ databases">
        <title>Genomic and Epidemiologic Investigation of an Indolent Hospital Outbreak.</title>
        <authorList>
            <person name="Johnson R.C."/>
            <person name="Deming C."/>
            <person name="Conlan S."/>
            <person name="Zellmer C.J."/>
            <person name="Michelin A.V."/>
            <person name="Lee-Lin S."/>
            <person name="Thomas P.J."/>
            <person name="Park M."/>
            <person name="Weingarten R.A."/>
            <person name="Less J."/>
            <person name="Dekker J.P."/>
            <person name="Frank K.M."/>
            <person name="Musser K.A."/>
            <person name="Mcquiston J.R."/>
            <person name="Henderson D.K."/>
            <person name="Lau A.F."/>
            <person name="Palmore T.N."/>
            <person name="Segre J.A."/>
        </authorList>
    </citation>
    <scope>NUCLEOTIDE SEQUENCE [LARGE SCALE GENOMIC DNA]</scope>
    <source>
        <strain evidence="2 3">SK-NIH.Env6_1116</strain>
    </source>
</reference>
<organism evidence="2 3">
    <name type="scientific">Sphingobium yanoikuyae</name>
    <name type="common">Sphingomonas yanoikuyae</name>
    <dbReference type="NCBI Taxonomy" id="13690"/>
    <lineage>
        <taxon>Bacteria</taxon>
        <taxon>Pseudomonadati</taxon>
        <taxon>Pseudomonadota</taxon>
        <taxon>Alphaproteobacteria</taxon>
        <taxon>Sphingomonadales</taxon>
        <taxon>Sphingomonadaceae</taxon>
        <taxon>Sphingobium</taxon>
    </lineage>
</organism>
<protein>
    <submittedName>
        <fullName evidence="2">Energy transducer TonB</fullName>
    </submittedName>
</protein>
<evidence type="ECO:0000313" key="2">
    <source>
        <dbReference type="EMBL" id="RSU61472.1"/>
    </source>
</evidence>
<dbReference type="Proteomes" id="UP000287401">
    <property type="component" value="Unassembled WGS sequence"/>
</dbReference>
<gene>
    <name evidence="2" type="ORF">DAH51_02435</name>
</gene>
<dbReference type="AlphaFoldDB" id="A0A430C948"/>
<name>A0A430C948_SPHYA</name>
<dbReference type="Gene3D" id="3.30.1150.10">
    <property type="match status" value="1"/>
</dbReference>
<evidence type="ECO:0000259" key="1">
    <source>
        <dbReference type="Pfam" id="PF03544"/>
    </source>
</evidence>
<proteinExistence type="predicted"/>
<feature type="domain" description="TonB C-terminal" evidence="1">
    <location>
        <begin position="39"/>
        <end position="110"/>
    </location>
</feature>
<dbReference type="EMBL" id="QRAL01000002">
    <property type="protein sequence ID" value="RSU61472.1"/>
    <property type="molecule type" value="Genomic_DNA"/>
</dbReference>
<evidence type="ECO:0000313" key="3">
    <source>
        <dbReference type="Proteomes" id="UP000287401"/>
    </source>
</evidence>
<dbReference type="InterPro" id="IPR037682">
    <property type="entry name" value="TonB_C"/>
</dbReference>
<dbReference type="Pfam" id="PF03544">
    <property type="entry name" value="TonB_C"/>
    <property type="match status" value="1"/>
</dbReference>
<accession>A0A430C948</accession>
<dbReference type="SUPFAM" id="SSF74653">
    <property type="entry name" value="TolA/TonB C-terminal domain"/>
    <property type="match status" value="1"/>
</dbReference>
<dbReference type="GO" id="GO:0055085">
    <property type="term" value="P:transmembrane transport"/>
    <property type="evidence" value="ECO:0007669"/>
    <property type="project" value="InterPro"/>
</dbReference>
<sequence>MPRGSALGGMMGIVSVLIHAVALVNATPANYPGDWVTSLDYPTDDKRPQGEGTTFFALLIAPNGQAIRCDITQSSGSTALDRKTCALILARAKFTHATDETGSAIHSQWHSRVRWWRSNGQGKAGSERSAAPPVDLGLQVSNLPDGARETTASIVVKVDTSGNVSHCQGVKPDEAKLADVACTQASALTLEAGKDNEGQAIPFVRAMLVGFRVSPQ</sequence>
<comment type="caution">
    <text evidence="2">The sequence shown here is derived from an EMBL/GenBank/DDBJ whole genome shotgun (WGS) entry which is preliminary data.</text>
</comment>